<dbReference type="AlphaFoldDB" id="A0A2P5ADC9"/>
<dbReference type="EMBL" id="JXTB01000653">
    <property type="protein sequence ID" value="PON34551.1"/>
    <property type="molecule type" value="Genomic_DNA"/>
</dbReference>
<dbReference type="Proteomes" id="UP000237105">
    <property type="component" value="Unassembled WGS sequence"/>
</dbReference>
<accession>A0A2P5ADC9</accession>
<comment type="caution">
    <text evidence="1">The sequence shown here is derived from an EMBL/GenBank/DDBJ whole genome shotgun (WGS) entry which is preliminary data.</text>
</comment>
<evidence type="ECO:0000313" key="1">
    <source>
        <dbReference type="EMBL" id="PON34551.1"/>
    </source>
</evidence>
<reference evidence="2" key="1">
    <citation type="submission" date="2016-06" db="EMBL/GenBank/DDBJ databases">
        <title>Parallel loss of symbiosis genes in relatives of nitrogen-fixing non-legume Parasponia.</title>
        <authorList>
            <person name="Van Velzen R."/>
            <person name="Holmer R."/>
            <person name="Bu F."/>
            <person name="Rutten L."/>
            <person name="Van Zeijl A."/>
            <person name="Liu W."/>
            <person name="Santuari L."/>
            <person name="Cao Q."/>
            <person name="Sharma T."/>
            <person name="Shen D."/>
            <person name="Roswanjaya Y."/>
            <person name="Wardhani T."/>
            <person name="Kalhor M.S."/>
            <person name="Jansen J."/>
            <person name="Van den Hoogen J."/>
            <person name="Gungor B."/>
            <person name="Hartog M."/>
            <person name="Hontelez J."/>
            <person name="Verver J."/>
            <person name="Yang W.-C."/>
            <person name="Schijlen E."/>
            <person name="Repin R."/>
            <person name="Schilthuizen M."/>
            <person name="Schranz E."/>
            <person name="Heidstra R."/>
            <person name="Miyata K."/>
            <person name="Fedorova E."/>
            <person name="Kohlen W."/>
            <person name="Bisseling T."/>
            <person name="Smit S."/>
            <person name="Geurts R."/>
        </authorList>
    </citation>
    <scope>NUCLEOTIDE SEQUENCE [LARGE SCALE GENOMIC DNA]</scope>
    <source>
        <strain evidence="2">cv. WU1-14</strain>
    </source>
</reference>
<protein>
    <submittedName>
        <fullName evidence="1">Uncharacterized protein</fullName>
    </submittedName>
</protein>
<evidence type="ECO:0000313" key="2">
    <source>
        <dbReference type="Proteomes" id="UP000237105"/>
    </source>
</evidence>
<gene>
    <name evidence="1" type="ORF">PanWU01x14_343370</name>
</gene>
<name>A0A2P5ADC9_PARAD</name>
<keyword evidence="2" id="KW-1185">Reference proteome</keyword>
<proteinExistence type="predicted"/>
<dbReference type="OrthoDB" id="10301624at2759"/>
<sequence length="61" mass="6845">MGRDNGEWAYVVALTFPSVCQERLKYLSHNIILAHNDDDIGELNAVSTTINQVNQKKAITK</sequence>
<organism evidence="1 2">
    <name type="scientific">Parasponia andersonii</name>
    <name type="common">Sponia andersonii</name>
    <dbReference type="NCBI Taxonomy" id="3476"/>
    <lineage>
        <taxon>Eukaryota</taxon>
        <taxon>Viridiplantae</taxon>
        <taxon>Streptophyta</taxon>
        <taxon>Embryophyta</taxon>
        <taxon>Tracheophyta</taxon>
        <taxon>Spermatophyta</taxon>
        <taxon>Magnoliopsida</taxon>
        <taxon>eudicotyledons</taxon>
        <taxon>Gunneridae</taxon>
        <taxon>Pentapetalae</taxon>
        <taxon>rosids</taxon>
        <taxon>fabids</taxon>
        <taxon>Rosales</taxon>
        <taxon>Cannabaceae</taxon>
        <taxon>Parasponia</taxon>
    </lineage>
</organism>